<proteinExistence type="predicted"/>
<dbReference type="AlphaFoldDB" id="A0AAD5QLX1"/>
<name>A0AAD5QLX1_PARTN</name>
<gene>
    <name evidence="1" type="ORF">KIN20_012551</name>
</gene>
<evidence type="ECO:0000313" key="1">
    <source>
        <dbReference type="EMBL" id="KAJ1355227.1"/>
    </source>
</evidence>
<reference evidence="1" key="1">
    <citation type="submission" date="2021-06" db="EMBL/GenBank/DDBJ databases">
        <title>Parelaphostrongylus tenuis whole genome reference sequence.</title>
        <authorList>
            <person name="Garwood T.J."/>
            <person name="Larsen P.A."/>
            <person name="Fountain-Jones N.M."/>
            <person name="Garbe J.R."/>
            <person name="Macchietto M.G."/>
            <person name="Kania S.A."/>
            <person name="Gerhold R.W."/>
            <person name="Richards J.E."/>
            <person name="Wolf T.M."/>
        </authorList>
    </citation>
    <scope>NUCLEOTIDE SEQUENCE</scope>
    <source>
        <strain evidence="1">MNPRO001-30</strain>
        <tissue evidence="1">Meninges</tissue>
    </source>
</reference>
<sequence length="56" mass="6036">MANLLCLKEVGSDGTALPQSYTMANLVCLRDGQWLACHSAEVHGYHPGFASETLID</sequence>
<protein>
    <submittedName>
        <fullName evidence="1">Uncharacterized protein</fullName>
    </submittedName>
</protein>
<comment type="caution">
    <text evidence="1">The sequence shown here is derived from an EMBL/GenBank/DDBJ whole genome shotgun (WGS) entry which is preliminary data.</text>
</comment>
<organism evidence="1 2">
    <name type="scientific">Parelaphostrongylus tenuis</name>
    <name type="common">Meningeal worm</name>
    <dbReference type="NCBI Taxonomy" id="148309"/>
    <lineage>
        <taxon>Eukaryota</taxon>
        <taxon>Metazoa</taxon>
        <taxon>Ecdysozoa</taxon>
        <taxon>Nematoda</taxon>
        <taxon>Chromadorea</taxon>
        <taxon>Rhabditida</taxon>
        <taxon>Rhabditina</taxon>
        <taxon>Rhabditomorpha</taxon>
        <taxon>Strongyloidea</taxon>
        <taxon>Metastrongylidae</taxon>
        <taxon>Parelaphostrongylus</taxon>
    </lineage>
</organism>
<keyword evidence="2" id="KW-1185">Reference proteome</keyword>
<dbReference type="Proteomes" id="UP001196413">
    <property type="component" value="Unassembled WGS sequence"/>
</dbReference>
<accession>A0AAD5QLX1</accession>
<dbReference type="EMBL" id="JAHQIW010002393">
    <property type="protein sequence ID" value="KAJ1355227.1"/>
    <property type="molecule type" value="Genomic_DNA"/>
</dbReference>
<evidence type="ECO:0000313" key="2">
    <source>
        <dbReference type="Proteomes" id="UP001196413"/>
    </source>
</evidence>